<dbReference type="OrthoDB" id="10602533at2759"/>
<keyword evidence="2" id="KW-0472">Membrane</keyword>
<gene>
    <name evidence="3" type="ORF">B0I36DRAFT_316505</name>
</gene>
<dbReference type="Proteomes" id="UP000756346">
    <property type="component" value="Unassembled WGS sequence"/>
</dbReference>
<evidence type="ECO:0008006" key="5">
    <source>
        <dbReference type="Google" id="ProtNLM"/>
    </source>
</evidence>
<organism evidence="3 4">
    <name type="scientific">Microdochium trichocladiopsis</name>
    <dbReference type="NCBI Taxonomy" id="1682393"/>
    <lineage>
        <taxon>Eukaryota</taxon>
        <taxon>Fungi</taxon>
        <taxon>Dikarya</taxon>
        <taxon>Ascomycota</taxon>
        <taxon>Pezizomycotina</taxon>
        <taxon>Sordariomycetes</taxon>
        <taxon>Xylariomycetidae</taxon>
        <taxon>Xylariales</taxon>
        <taxon>Microdochiaceae</taxon>
        <taxon>Microdochium</taxon>
    </lineage>
</organism>
<dbReference type="RefSeq" id="XP_046014641.1">
    <property type="nucleotide sequence ID" value="XM_046153036.1"/>
</dbReference>
<evidence type="ECO:0000313" key="3">
    <source>
        <dbReference type="EMBL" id="KAH7034548.1"/>
    </source>
</evidence>
<comment type="caution">
    <text evidence="3">The sequence shown here is derived from an EMBL/GenBank/DDBJ whole genome shotgun (WGS) entry which is preliminary data.</text>
</comment>
<keyword evidence="4" id="KW-1185">Reference proteome</keyword>
<dbReference type="EMBL" id="JAGTJQ010000003">
    <property type="protein sequence ID" value="KAH7034548.1"/>
    <property type="molecule type" value="Genomic_DNA"/>
</dbReference>
<dbReference type="AlphaFoldDB" id="A0A9P8YCJ8"/>
<protein>
    <recommendedName>
        <fullName evidence="5">Transmembrane protein</fullName>
    </recommendedName>
</protein>
<evidence type="ECO:0000256" key="2">
    <source>
        <dbReference type="SAM" id="Phobius"/>
    </source>
</evidence>
<sequence length="177" mass="19206">MAGTTTLVTSPLPLSPSAPTSTGSPIVVPTMSDESYRFVGTSAFYFVVIGIPVIALVVVCVLAGCCCCCTNLSYRALRQRRQQRRRDKAYAVNTIPKGLDTQIPDSTHGIPPLAEFDANTTAVRPPPNLYTRPDGHIPELHGSMDDPPPRYDLANQQQGIIDGEPQFKYKTSDTGRV</sequence>
<feature type="region of interest" description="Disordered" evidence="1">
    <location>
        <begin position="1"/>
        <end position="25"/>
    </location>
</feature>
<evidence type="ECO:0000256" key="1">
    <source>
        <dbReference type="SAM" id="MobiDB-lite"/>
    </source>
</evidence>
<name>A0A9P8YCJ8_9PEZI</name>
<accession>A0A9P8YCJ8</accession>
<keyword evidence="2" id="KW-0812">Transmembrane</keyword>
<keyword evidence="2" id="KW-1133">Transmembrane helix</keyword>
<evidence type="ECO:0000313" key="4">
    <source>
        <dbReference type="Proteomes" id="UP000756346"/>
    </source>
</evidence>
<proteinExistence type="predicted"/>
<dbReference type="GeneID" id="70182582"/>
<feature type="transmembrane region" description="Helical" evidence="2">
    <location>
        <begin position="43"/>
        <end position="74"/>
    </location>
</feature>
<reference evidence="3" key="1">
    <citation type="journal article" date="2021" name="Nat. Commun.">
        <title>Genetic determinants of endophytism in the Arabidopsis root mycobiome.</title>
        <authorList>
            <person name="Mesny F."/>
            <person name="Miyauchi S."/>
            <person name="Thiergart T."/>
            <person name="Pickel B."/>
            <person name="Atanasova L."/>
            <person name="Karlsson M."/>
            <person name="Huettel B."/>
            <person name="Barry K.W."/>
            <person name="Haridas S."/>
            <person name="Chen C."/>
            <person name="Bauer D."/>
            <person name="Andreopoulos W."/>
            <person name="Pangilinan J."/>
            <person name="LaButti K."/>
            <person name="Riley R."/>
            <person name="Lipzen A."/>
            <person name="Clum A."/>
            <person name="Drula E."/>
            <person name="Henrissat B."/>
            <person name="Kohler A."/>
            <person name="Grigoriev I.V."/>
            <person name="Martin F.M."/>
            <person name="Hacquard S."/>
        </authorList>
    </citation>
    <scope>NUCLEOTIDE SEQUENCE</scope>
    <source>
        <strain evidence="3">MPI-CAGE-CH-0230</strain>
    </source>
</reference>